<organism evidence="3 4">
    <name type="scientific">Belliella calami</name>
    <dbReference type="NCBI Taxonomy" id="2923436"/>
    <lineage>
        <taxon>Bacteria</taxon>
        <taxon>Pseudomonadati</taxon>
        <taxon>Bacteroidota</taxon>
        <taxon>Cytophagia</taxon>
        <taxon>Cytophagales</taxon>
        <taxon>Cyclobacteriaceae</taxon>
        <taxon>Belliella</taxon>
    </lineage>
</organism>
<evidence type="ECO:0000313" key="3">
    <source>
        <dbReference type="EMBL" id="MCH7399204.1"/>
    </source>
</evidence>
<dbReference type="PANTHER" id="PTHR43681">
    <property type="entry name" value="TRANSMEMBRANE GTPASE FZO"/>
    <property type="match status" value="1"/>
</dbReference>
<evidence type="ECO:0000313" key="4">
    <source>
        <dbReference type="Proteomes" id="UP001165488"/>
    </source>
</evidence>
<keyword evidence="4" id="KW-1185">Reference proteome</keyword>
<dbReference type="Gene3D" id="3.40.50.300">
    <property type="entry name" value="P-loop containing nucleotide triphosphate hydrolases"/>
    <property type="match status" value="1"/>
</dbReference>
<proteinExistence type="predicted"/>
<feature type="coiled-coil region" evidence="1">
    <location>
        <begin position="352"/>
        <end position="404"/>
    </location>
</feature>
<dbReference type="InterPro" id="IPR051943">
    <property type="entry name" value="TRAFAC_Dynamin-like_GTPase"/>
</dbReference>
<dbReference type="Proteomes" id="UP001165488">
    <property type="component" value="Unassembled WGS sequence"/>
</dbReference>
<dbReference type="PANTHER" id="PTHR43681:SF1">
    <property type="entry name" value="SARCALUMENIN"/>
    <property type="match status" value="1"/>
</dbReference>
<keyword evidence="1" id="KW-0175">Coiled coil</keyword>
<protein>
    <submittedName>
        <fullName evidence="3">Dynamin family protein</fullName>
    </submittedName>
</protein>
<evidence type="ECO:0000259" key="2">
    <source>
        <dbReference type="Pfam" id="PF00350"/>
    </source>
</evidence>
<accession>A0ABS9URY2</accession>
<name>A0ABS9URY2_9BACT</name>
<dbReference type="InterPro" id="IPR027417">
    <property type="entry name" value="P-loop_NTPase"/>
</dbReference>
<feature type="domain" description="Dynamin N-terminal" evidence="2">
    <location>
        <begin position="71"/>
        <end position="233"/>
    </location>
</feature>
<dbReference type="Pfam" id="PF00350">
    <property type="entry name" value="Dynamin_N"/>
    <property type="match status" value="1"/>
</dbReference>
<dbReference type="EMBL" id="JAKZGS010000013">
    <property type="protein sequence ID" value="MCH7399204.1"/>
    <property type="molecule type" value="Genomic_DNA"/>
</dbReference>
<reference evidence="3" key="1">
    <citation type="submission" date="2022-03" db="EMBL/GenBank/DDBJ databases">
        <title>De novo assembled genomes of Belliella spp. (Cyclobacteriaceae) strains.</title>
        <authorList>
            <person name="Szabo A."/>
            <person name="Korponai K."/>
            <person name="Felfoldi T."/>
        </authorList>
    </citation>
    <scope>NUCLEOTIDE SEQUENCE</scope>
    <source>
        <strain evidence="3">DSM 107340</strain>
    </source>
</reference>
<comment type="caution">
    <text evidence="3">The sequence shown here is derived from an EMBL/GenBank/DDBJ whole genome shotgun (WGS) entry which is preliminary data.</text>
</comment>
<gene>
    <name evidence="3" type="ORF">MM236_14460</name>
</gene>
<evidence type="ECO:0000256" key="1">
    <source>
        <dbReference type="SAM" id="Coils"/>
    </source>
</evidence>
<dbReference type="InterPro" id="IPR045063">
    <property type="entry name" value="Dynamin_N"/>
</dbReference>
<dbReference type="RefSeq" id="WP_241275707.1">
    <property type="nucleotide sequence ID" value="NZ_JAKZGS010000013.1"/>
</dbReference>
<sequence>MSKVLKTIQINTGELQEIENYLHRTELVLSSKVSDEKIKEIQNTYLQIHDKRISLEAKVKDANLGNINLQIGVVGSFSTGKSSFLNSLIGEDLLGTDLMPTTAKITKLIYGKRLRLFKVFKDEQIDEITLPEYKEYSVHGSIENQNSSEIKKTLSDIKYFKVEYPSFFLERFTLIDTPGFSSTSKEDDELTKSMIPELDVLLWLFDANKTGDADEMELINDLGKDTKIIAIINKIDLKPPSAREKILLDLKSRYPFEEVFLYSSKKVFESTKGQKKIRETWSSLIEEILSNQESNFKEISIKFKENELSIGENNFDIKNFNQNGFQQYHSLLSIQLENLRYELRSIFESLYNDELENLIYKAREKIETLLRDQSNLLKDYESELHRLKESEEELFKNVEEIQQSVFEVYFGNEFYSNLFSKFFEFHNENGWFSSTDSLKIKNIEIEVLEKELIEKFEIYLTRIFEKYSDLLQKLSIKSDSILFSEESYSFYYLKNLCYNVLSQTSITIAITAGNQYIDEISNRENVKKSIIEDFFYTSPLELVSRLTHYFLNDDFYGAYFYQIKKHEEFIMELTENIELIKNLKNYE</sequence>
<dbReference type="SUPFAM" id="SSF52540">
    <property type="entry name" value="P-loop containing nucleoside triphosphate hydrolases"/>
    <property type="match status" value="1"/>
</dbReference>